<dbReference type="Proteomes" id="UP000683428">
    <property type="component" value="Chromosome"/>
</dbReference>
<dbReference type="Pfam" id="PF13180">
    <property type="entry name" value="PDZ_2"/>
    <property type="match status" value="1"/>
</dbReference>
<comment type="similarity">
    <text evidence="3">Belongs to the peptidase S1C family.</text>
</comment>
<dbReference type="Pfam" id="PF13365">
    <property type="entry name" value="Trypsin_2"/>
    <property type="match status" value="1"/>
</dbReference>
<evidence type="ECO:0000256" key="12">
    <source>
        <dbReference type="ARBA" id="ARBA00023016"/>
    </source>
</evidence>
<keyword evidence="9" id="KW-0574">Periplasm</keyword>
<name>A0A975SKZ2_9RHOO</name>
<dbReference type="NCBIfam" id="TIGR02037">
    <property type="entry name" value="degP_htrA_DO"/>
    <property type="match status" value="1"/>
</dbReference>
<evidence type="ECO:0000256" key="11">
    <source>
        <dbReference type="ARBA" id="ARBA00022825"/>
    </source>
</evidence>
<evidence type="ECO:0000256" key="10">
    <source>
        <dbReference type="ARBA" id="ARBA00022801"/>
    </source>
</evidence>
<gene>
    <name evidence="17" type="ORF">Azoinq_10130</name>
</gene>
<protein>
    <recommendedName>
        <fullName evidence="5">Probable periplasmic serine endoprotease DegP-like</fullName>
        <ecNumber evidence="4">3.4.21.107</ecNumber>
    </recommendedName>
    <alternativeName>
        <fullName evidence="13">Protease Do</fullName>
    </alternativeName>
</protein>
<proteinExistence type="inferred from homology"/>
<evidence type="ECO:0000313" key="18">
    <source>
        <dbReference type="Proteomes" id="UP000683428"/>
    </source>
</evidence>
<dbReference type="EC" id="3.4.21.107" evidence="4"/>
<evidence type="ECO:0000256" key="9">
    <source>
        <dbReference type="ARBA" id="ARBA00022764"/>
    </source>
</evidence>
<feature type="active site" description="Charge relay system" evidence="14">
    <location>
        <position position="264"/>
    </location>
</feature>
<evidence type="ECO:0000256" key="2">
    <source>
        <dbReference type="ARBA" id="ARBA00004418"/>
    </source>
</evidence>
<dbReference type="PANTHER" id="PTHR22939:SF130">
    <property type="entry name" value="PERIPLASMIC SERINE ENDOPROTEASE DEGP-LIKE-RELATED"/>
    <property type="match status" value="1"/>
</dbReference>
<dbReference type="SMART" id="SM00228">
    <property type="entry name" value="PDZ"/>
    <property type="match status" value="2"/>
</dbReference>
<feature type="binding site" evidence="15">
    <location>
        <position position="161"/>
    </location>
    <ligand>
        <name>substrate</name>
    </ligand>
</feature>
<keyword evidence="12" id="KW-0346">Stress response</keyword>
<dbReference type="FunFam" id="2.40.10.120:FF:000007">
    <property type="entry name" value="Periplasmic serine endoprotease DegP-like"/>
    <property type="match status" value="1"/>
</dbReference>
<dbReference type="GO" id="GO:0006508">
    <property type="term" value="P:proteolysis"/>
    <property type="evidence" value="ECO:0007669"/>
    <property type="project" value="UniProtKB-KW"/>
</dbReference>
<keyword evidence="6" id="KW-0645">Protease</keyword>
<evidence type="ECO:0000313" key="17">
    <source>
        <dbReference type="EMBL" id="QWT48222.1"/>
    </source>
</evidence>
<dbReference type="PROSITE" id="PS50106">
    <property type="entry name" value="PDZ"/>
    <property type="match status" value="1"/>
</dbReference>
<dbReference type="AlphaFoldDB" id="A0A975SKZ2"/>
<evidence type="ECO:0000256" key="15">
    <source>
        <dbReference type="PIRSR" id="PIRSR611782-2"/>
    </source>
</evidence>
<evidence type="ECO:0000256" key="8">
    <source>
        <dbReference type="ARBA" id="ARBA00022737"/>
    </source>
</evidence>
<evidence type="ECO:0000256" key="7">
    <source>
        <dbReference type="ARBA" id="ARBA00022729"/>
    </source>
</evidence>
<organism evidence="17 18">
    <name type="scientific">Azospira inquinata</name>
    <dbReference type="NCBI Taxonomy" id="2785627"/>
    <lineage>
        <taxon>Bacteria</taxon>
        <taxon>Pseudomonadati</taxon>
        <taxon>Pseudomonadota</taxon>
        <taxon>Betaproteobacteria</taxon>
        <taxon>Rhodocyclales</taxon>
        <taxon>Rhodocyclaceae</taxon>
        <taxon>Azospira</taxon>
    </lineage>
</organism>
<dbReference type="InterPro" id="IPR041489">
    <property type="entry name" value="PDZ_6"/>
</dbReference>
<evidence type="ECO:0000256" key="3">
    <source>
        <dbReference type="ARBA" id="ARBA00010541"/>
    </source>
</evidence>
<evidence type="ECO:0000256" key="4">
    <source>
        <dbReference type="ARBA" id="ARBA00013035"/>
    </source>
</evidence>
<keyword evidence="11" id="KW-0720">Serine protease</keyword>
<reference evidence="17" key="1">
    <citation type="submission" date="2020-11" db="EMBL/GenBank/DDBJ databases">
        <title>Azospira inquinata sp. nov.</title>
        <authorList>
            <person name="Moe W.M."/>
            <person name="Mikes M.C."/>
        </authorList>
    </citation>
    <scope>NUCLEOTIDE SEQUENCE</scope>
    <source>
        <strain evidence="17">Azo-3</strain>
    </source>
</reference>
<keyword evidence="8" id="KW-0677">Repeat</keyword>
<dbReference type="InterPro" id="IPR011782">
    <property type="entry name" value="Pept_S1C_Do"/>
</dbReference>
<evidence type="ECO:0000256" key="6">
    <source>
        <dbReference type="ARBA" id="ARBA00022670"/>
    </source>
</evidence>
<sequence>MGLFAKSLGLSCCHAPPILISRGRPSFLFPWRKPVSKSAYGILASFVAGLCIATAASYSDFAFISPSQAAGDNPAGQTPLLATPTGLPDFSNLVQQVGGAVVNIATTQTTKTAALSPDDPFYEFLRRFGGLGALPQQPRETHGIGSGFIVSSDGYILTNAHVVANATELTVKTTDKREFKAKVVGADKRSDVALIKIAAKNLPYVRLGDPAKLKVGEWVAAIGSPFGFENSVTAGIVSAKSRALPDESYVPFIQTDVAINPGNSGGPLFNLRGEVVGINSQIYSQTGGYQGIAFAIPIDVAMKVMDQLKTTGTVKRGRLGVTIQPLTKDLAESFGLAKASGVVVAAVDKDSPADKAGLQPGDVILSFNGQTIDEANDLPRLVGDTAPGTRVNLGLLRDGKHLTKTVALAEIPGDKQQSATDSGDGGKVGLALRPLSKTEAAQIESSGGLLVLDATGPAAKAGIQAGDVILALGQTRVSDVAQFRKLVKAAGKHFALLVQRDSARLYVPITLD</sequence>
<comment type="subcellular location">
    <subcellularLocation>
        <location evidence="2">Periplasm</location>
    </subcellularLocation>
</comment>
<evidence type="ECO:0000256" key="5">
    <source>
        <dbReference type="ARBA" id="ARBA00013958"/>
    </source>
</evidence>
<keyword evidence="7" id="KW-0732">Signal</keyword>
<feature type="binding site" evidence="15">
    <location>
        <position position="191"/>
    </location>
    <ligand>
        <name>substrate</name>
    </ligand>
</feature>
<dbReference type="Pfam" id="PF17820">
    <property type="entry name" value="PDZ_6"/>
    <property type="match status" value="1"/>
</dbReference>
<comment type="catalytic activity">
    <reaction evidence="1">
        <text>Acts on substrates that are at least partially unfolded. The cleavage site P1 residue is normally between a pair of hydrophobic residues, such as Val-|-Val.</text>
        <dbReference type="EC" id="3.4.21.107"/>
    </reaction>
</comment>
<keyword evidence="10" id="KW-0378">Hydrolase</keyword>
<evidence type="ECO:0000256" key="14">
    <source>
        <dbReference type="PIRSR" id="PIRSR611782-1"/>
    </source>
</evidence>
<dbReference type="InterPro" id="IPR001478">
    <property type="entry name" value="PDZ"/>
</dbReference>
<dbReference type="EMBL" id="CP064782">
    <property type="protein sequence ID" value="QWT48222.1"/>
    <property type="molecule type" value="Genomic_DNA"/>
</dbReference>
<dbReference type="GO" id="GO:0004252">
    <property type="term" value="F:serine-type endopeptidase activity"/>
    <property type="evidence" value="ECO:0007669"/>
    <property type="project" value="InterPro"/>
</dbReference>
<evidence type="ECO:0000256" key="13">
    <source>
        <dbReference type="ARBA" id="ARBA00032850"/>
    </source>
</evidence>
<feature type="binding site" evidence="15">
    <location>
        <begin position="262"/>
        <end position="264"/>
    </location>
    <ligand>
        <name>substrate</name>
    </ligand>
</feature>
<feature type="active site" description="Charge relay system" evidence="14">
    <location>
        <position position="161"/>
    </location>
</feature>
<feature type="active site" description="Charge relay system" evidence="14">
    <location>
        <position position="191"/>
    </location>
</feature>
<dbReference type="PANTHER" id="PTHR22939">
    <property type="entry name" value="SERINE PROTEASE FAMILY S1C HTRA-RELATED"/>
    <property type="match status" value="1"/>
</dbReference>
<dbReference type="GO" id="GO:0042597">
    <property type="term" value="C:periplasmic space"/>
    <property type="evidence" value="ECO:0007669"/>
    <property type="project" value="UniProtKB-SubCell"/>
</dbReference>
<keyword evidence="18" id="KW-1185">Reference proteome</keyword>
<accession>A0A975SKZ2</accession>
<dbReference type="KEGG" id="aiq:Azoinq_10130"/>
<evidence type="ECO:0000256" key="1">
    <source>
        <dbReference type="ARBA" id="ARBA00001772"/>
    </source>
</evidence>
<evidence type="ECO:0000259" key="16">
    <source>
        <dbReference type="PROSITE" id="PS50106"/>
    </source>
</evidence>
<dbReference type="CDD" id="cd10839">
    <property type="entry name" value="cpPDZ1_DegP-like"/>
    <property type="match status" value="1"/>
</dbReference>
<feature type="domain" description="PDZ" evidence="16">
    <location>
        <begin position="315"/>
        <end position="372"/>
    </location>
</feature>